<keyword evidence="2" id="KW-0732">Signal</keyword>
<feature type="signal peptide" evidence="2">
    <location>
        <begin position="1"/>
        <end position="22"/>
    </location>
</feature>
<accession>A0ABY7PTU9</accession>
<evidence type="ECO:0000256" key="2">
    <source>
        <dbReference type="SAM" id="SignalP"/>
    </source>
</evidence>
<dbReference type="SUPFAM" id="SSF48239">
    <property type="entry name" value="Terpenoid cyclases/Protein prenyltransferases"/>
    <property type="match status" value="1"/>
</dbReference>
<organism evidence="4 5">
    <name type="scientific">Hymenobacter yonginensis</name>
    <dbReference type="NCBI Taxonomy" id="748197"/>
    <lineage>
        <taxon>Bacteria</taxon>
        <taxon>Pseudomonadati</taxon>
        <taxon>Bacteroidota</taxon>
        <taxon>Cytophagia</taxon>
        <taxon>Cytophagales</taxon>
        <taxon>Hymenobacteraceae</taxon>
        <taxon>Hymenobacter</taxon>
    </lineage>
</organism>
<dbReference type="InterPro" id="IPR012910">
    <property type="entry name" value="Plug_dom"/>
</dbReference>
<name>A0ABY7PTU9_9BACT</name>
<comment type="similarity">
    <text evidence="1">Belongs to the TonB-dependent receptor family.</text>
</comment>
<feature type="chain" id="PRO_5045504981" evidence="2">
    <location>
        <begin position="23"/>
        <end position="2063"/>
    </location>
</feature>
<feature type="domain" description="Alpha-2-macroglobulin" evidence="3">
    <location>
        <begin position="1396"/>
        <end position="1486"/>
    </location>
</feature>
<reference evidence="4 5" key="1">
    <citation type="journal article" date="2011" name="Int. J. Syst. Evol. Microbiol.">
        <title>Hymenobacter yonginensis sp. nov., isolated from a mesotrophic artificial lake.</title>
        <authorList>
            <person name="Joung Y."/>
            <person name="Cho S.H."/>
            <person name="Kim H."/>
            <person name="Kim S.B."/>
            <person name="Joh K."/>
        </authorList>
    </citation>
    <scope>NUCLEOTIDE SEQUENCE [LARGE SCALE GENOMIC DNA]</scope>
    <source>
        <strain evidence="4 5">KCTC 22745</strain>
    </source>
</reference>
<dbReference type="InterPro" id="IPR008930">
    <property type="entry name" value="Terpenoid_cyclase/PrenylTrfase"/>
</dbReference>
<dbReference type="SUPFAM" id="SSF49464">
    <property type="entry name" value="Carboxypeptidase regulatory domain-like"/>
    <property type="match status" value="1"/>
</dbReference>
<dbReference type="InterPro" id="IPR008969">
    <property type="entry name" value="CarboxyPept-like_regulatory"/>
</dbReference>
<evidence type="ECO:0000313" key="5">
    <source>
        <dbReference type="Proteomes" id="UP001211872"/>
    </source>
</evidence>
<keyword evidence="1" id="KW-0472">Membrane</keyword>
<keyword evidence="1" id="KW-1134">Transmembrane beta strand</keyword>
<keyword evidence="1" id="KW-0812">Transmembrane</keyword>
<dbReference type="InterPro" id="IPR051802">
    <property type="entry name" value="YfhM-like"/>
</dbReference>
<dbReference type="Pfam" id="PF13715">
    <property type="entry name" value="CarbopepD_reg_2"/>
    <property type="match status" value="1"/>
</dbReference>
<keyword evidence="1" id="KW-0813">Transport</keyword>
<dbReference type="NCBIfam" id="TIGR04057">
    <property type="entry name" value="SusC_RagA_signa"/>
    <property type="match status" value="1"/>
</dbReference>
<dbReference type="Gene3D" id="2.170.130.10">
    <property type="entry name" value="TonB-dependent receptor, plug domain"/>
    <property type="match status" value="1"/>
</dbReference>
<dbReference type="SUPFAM" id="SSF56935">
    <property type="entry name" value="Porins"/>
    <property type="match status" value="1"/>
</dbReference>
<dbReference type="InterPro" id="IPR041246">
    <property type="entry name" value="Bact_MG10"/>
</dbReference>
<proteinExistence type="inferred from homology"/>
<dbReference type="InterPro" id="IPR023997">
    <property type="entry name" value="TonB-dep_OMP_SusC/RagA_CS"/>
</dbReference>
<evidence type="ECO:0000313" key="4">
    <source>
        <dbReference type="EMBL" id="WBO86336.1"/>
    </source>
</evidence>
<dbReference type="InterPro" id="IPR001599">
    <property type="entry name" value="Macroglobln_a2"/>
</dbReference>
<keyword evidence="1" id="KW-0998">Cell outer membrane</keyword>
<dbReference type="PANTHER" id="PTHR40094">
    <property type="entry name" value="ALPHA-2-MACROGLOBULIN HOMOLOG"/>
    <property type="match status" value="1"/>
</dbReference>
<dbReference type="EMBL" id="CP115396">
    <property type="protein sequence ID" value="WBO86336.1"/>
    <property type="molecule type" value="Genomic_DNA"/>
</dbReference>
<dbReference type="PANTHER" id="PTHR40094:SF1">
    <property type="entry name" value="UBIQUITIN DOMAIN-CONTAINING PROTEIN"/>
    <property type="match status" value="1"/>
</dbReference>
<dbReference type="RefSeq" id="WP_270128920.1">
    <property type="nucleotide sequence ID" value="NZ_CP115396.1"/>
</dbReference>
<evidence type="ECO:0000256" key="1">
    <source>
        <dbReference type="PROSITE-ProRule" id="PRU01360"/>
    </source>
</evidence>
<gene>
    <name evidence="4" type="ORF">O9Z63_08745</name>
</gene>
<sequence>MSLPLRALFCLLLLALPLHLPAQQRLATARQRSYLTKVFHLTDAQTRQLYETDLSRARPEFFTQPVDSFPTDSAALGRRRPLPPGYYLVAHTEGAQLVYWLRAVTDRQLTLLDNQTDLTLLVRDSLGRLLEDAHVSLPKGQLVPFDAATRSYRLPGKAGRAGLLAVEHGGRTTFHALEQTFPSGERRRPVWGWRRVVYGFPLGYLTRPVRSLYFQLRNPSYTTTGLVGLLRSVFSEDVRDQRQSRRQDRHQDEWVSYLALSKPLYRPTHDTLRLKARILRQRDGRPYNRPLELWLTGDYQAKTRPLAVLKPVRPGSYEYTLPLSDTLNLRADQTVRVRLLEPGDAGKQLASGSFRLEDYELKNTRYTLRAAETPHRRGTPQALFLRGQDANDLNLLDARVRLSVTPAGVEAFLGRQVFVPDTLWTRAQPLDATGETRLNLPETTLPAANLTYSVQATFLNSDNERRTQAQAVSYTLDPGELLLELRHDSLLARYAVRGSSQPATATLETEALNYLQVPTLRRETLTLPLARPLDARATRYRLFDAAGHEIQLTLHEDNAGLLLRSDRTTDSIRLAVENPRRLPFWYYLYRGNTLVQRGYGPDFALQTAAAGPEPWYVSVHYFWGGQLLTAEYNVPLPQHRLLIQADQPEVVYPGQRVRLQYTVTDGGGRPVPRADLTAYAHTSKFEVDEAPEIPDFEPAVAGRLSLRRFRLGAGFENQAERPGQQPLSWGAWRQRLGLDSLRFYQFLYPEYGTFHEYQPAPGGITQIAPFVVDSGRVQPAVAVYVDGVPVYVAGVNGEEPFALVADSGQHAVAVRTPNRLVTLRGVRLRHLHKLTLSIDPNRPCHELTVEKRGPLTEAERQQLQRFLLLIDKRDYDEQVLLRQGNRLQPLGAGRPVPVAGASTRRFSYSSYNRYDRADFHLAGPFRPDSVLLRRSDGLRRKFLLEPNYRFTFGAGLLKMRCVAGSEFGRLGEATSFGVLPFQDFAYTEADLKPQPATGYYRSSYSPEPELHNPVTTPAGQGRLTVRLPVPPAANAARRQPATLPPVLYTLLTQPGNPKFVRLERGLPQTIHALPTGRYRLALLLADSTVLAPAPEVSVQPNGATYVQLDSADVLPAGPAARALRRRFRQLVQERLPRPNATTQPREERREVQVTVPVVPQPGWRVQRGRIEDKQTGEGLPGVTVLLKGTTIGVSTNADGSFELSVPPDGGLLQLSYVGFVTMEYRLDGRDMLVGMVADSKHLDEVVVVGFGVEQRRRNLSASVSTITSASLSGRVAGVSIDGQPGRVAGVQIRGSSTLSGSGLPLLIVDGLPFSGNQADINPDDIAGMKVLKGAAAAATFGSRAANGVIIITTKSGVGGRRALGFDADPAPAIGPDGQPTASRDPRLSLRRRFSDSGWWRPSLVTDAQGRASTEVIVPDDITGWDTFVLASDDHARTGSFTALMRSFKAVLGELAAPRFLIEGDRAQLLGKTLNYLPDTAQVTTSFRVGEGPARSQRHQVATAALDTLTLTAPSGGPDSVAVSFQLTQPNGYQDGELRYLPVLPAGTRERVGTFAVLTATDTTLTLPIRPELGPVTVRLESDPLPTLLDEIRHVQRYAYLCNEQAASKLKTLLLEQRIREQLKQPFEGEKDVNRLIRHLLRGRHQPEGLWGTWPGAAVSPWATLHVVEALLEATQQGYAVKLDRDALRSYLLRQLDVAFADAAARAALAATPTGQRYEALYFQSDDDRIRLLQLLHRLGAQPDFRTYVLRLERETPAGKKVRQPLDRYLALANLRQQLGLPFQLDTLRRYRLRTELGGVFYADTLRDGAFYRYLLPDRTANTLLAYRLLRARGGQEAELTRIRTYLLQQRRSASHWGSTYEAALILETIVPDLLVAGSQGLMARAQFSGALSQQVSKFPFDTIVAAGAGPLVLRKEGGLPVYATAYQSFWNAAPVAVAAPFGVRTALAGQEGSRVLLKAGQPAELLVTVDVKAEAHYVLLEVPIPAGCSYGEKAPGNSFEVHREYLRHQVGIFIDVLPVGRHTFRLALQPRYRGRYTLNPAKAELMYFPTRFGRSASKQTVVE</sequence>
<comment type="subcellular location">
    <subcellularLocation>
        <location evidence="1">Cell outer membrane</location>
        <topology evidence="1">Multi-pass membrane protein</topology>
    </subcellularLocation>
</comment>
<dbReference type="InterPro" id="IPR037066">
    <property type="entry name" value="Plug_dom_sf"/>
</dbReference>
<dbReference type="Gene3D" id="2.60.40.1120">
    <property type="entry name" value="Carboxypeptidase-like, regulatory domain"/>
    <property type="match status" value="1"/>
</dbReference>
<dbReference type="Pfam" id="PF07715">
    <property type="entry name" value="Plug"/>
    <property type="match status" value="1"/>
</dbReference>
<protein>
    <submittedName>
        <fullName evidence="4">Carboxypeptidase-like regulatory domain-containing protein</fullName>
    </submittedName>
</protein>
<keyword evidence="5" id="KW-1185">Reference proteome</keyword>
<dbReference type="Pfam" id="PF17973">
    <property type="entry name" value="bMG10"/>
    <property type="match status" value="1"/>
</dbReference>
<evidence type="ECO:0000259" key="3">
    <source>
        <dbReference type="SMART" id="SM01360"/>
    </source>
</evidence>
<dbReference type="SMART" id="SM01360">
    <property type="entry name" value="A2M"/>
    <property type="match status" value="1"/>
</dbReference>
<dbReference type="PROSITE" id="PS52016">
    <property type="entry name" value="TONB_DEPENDENT_REC_3"/>
    <property type="match status" value="1"/>
</dbReference>
<dbReference type="InterPro" id="IPR039426">
    <property type="entry name" value="TonB-dep_rcpt-like"/>
</dbReference>
<dbReference type="Proteomes" id="UP001211872">
    <property type="component" value="Chromosome"/>
</dbReference>
<dbReference type="Gene3D" id="1.50.10.20">
    <property type="match status" value="1"/>
</dbReference>
<dbReference type="Pfam" id="PF00207">
    <property type="entry name" value="A2M"/>
    <property type="match status" value="1"/>
</dbReference>